<dbReference type="PANTHER" id="PTHR42913:SF9">
    <property type="entry name" value="SLR1591 PROTEIN"/>
    <property type="match status" value="1"/>
</dbReference>
<dbReference type="Proteomes" id="UP001228905">
    <property type="component" value="Unassembled WGS sequence"/>
</dbReference>
<dbReference type="InterPro" id="IPR051169">
    <property type="entry name" value="NADH-Q_oxidoreductase"/>
</dbReference>
<name>A0ABU0IQN2_9CAUL</name>
<dbReference type="InterPro" id="IPR036188">
    <property type="entry name" value="FAD/NAD-bd_sf"/>
</dbReference>
<organism evidence="6 7">
    <name type="scientific">Caulobacter ginsengisoli</name>
    <dbReference type="NCBI Taxonomy" id="400775"/>
    <lineage>
        <taxon>Bacteria</taxon>
        <taxon>Pseudomonadati</taxon>
        <taxon>Pseudomonadota</taxon>
        <taxon>Alphaproteobacteria</taxon>
        <taxon>Caulobacterales</taxon>
        <taxon>Caulobacteraceae</taxon>
        <taxon>Caulobacter</taxon>
    </lineage>
</organism>
<reference evidence="6 7" key="1">
    <citation type="submission" date="2023-07" db="EMBL/GenBank/DDBJ databases">
        <title>Genomic Encyclopedia of Type Strains, Phase IV (KMG-IV): sequencing the most valuable type-strain genomes for metagenomic binning, comparative biology and taxonomic classification.</title>
        <authorList>
            <person name="Goeker M."/>
        </authorList>
    </citation>
    <scope>NUCLEOTIDE SEQUENCE [LARGE SCALE GENOMIC DNA]</scope>
    <source>
        <strain evidence="6 7">DSM 18695</strain>
    </source>
</reference>
<evidence type="ECO:0000313" key="6">
    <source>
        <dbReference type="EMBL" id="MDQ0464320.1"/>
    </source>
</evidence>
<dbReference type="Gene3D" id="3.50.50.100">
    <property type="match status" value="1"/>
</dbReference>
<gene>
    <name evidence="6" type="ORF">QO010_002101</name>
</gene>
<evidence type="ECO:0000259" key="5">
    <source>
        <dbReference type="Pfam" id="PF07992"/>
    </source>
</evidence>
<dbReference type="RefSeq" id="WP_307348905.1">
    <property type="nucleotide sequence ID" value="NZ_JAUSVS010000003.1"/>
</dbReference>
<proteinExistence type="predicted"/>
<sequence length="369" mass="38329">MKTGVVLVGAGHAHLLALRQADAFRRAGVGLTLIAPPVFRYSGAATGVLSGALGLEAMEVDVARLARALKVAYRPVEVTAVDRSARRLSLSNGSSLGYDAVSFNIGSGIRLPAGFEVGPPQRVWPVKPLANLIALHQHLREEIARTGRCPPLVVAGGGATGLEVAAVLAGLIARLGAAPDLTLVLPDPGLPWAPPKAAARLRDNLTRRGVRLVEGRVAGAGAGHCRLQSGEALACHDLVLATGLQAPGLMASLGLPTDARGRLVVGADLRAADDPAVFAAGDCAVIDGEARPFAGVFGVRAAPVLAANLLGGTKTYRPQRRWLAILDLGDGQGFARRGGFWSLGKAALAWKRALDRRFINSIRAFSARL</sequence>
<accession>A0ABU0IQN2</accession>
<comment type="caution">
    <text evidence="6">The sequence shown here is derived from an EMBL/GenBank/DDBJ whole genome shotgun (WGS) entry which is preliminary data.</text>
</comment>
<dbReference type="Pfam" id="PF07992">
    <property type="entry name" value="Pyr_redox_2"/>
    <property type="match status" value="1"/>
</dbReference>
<dbReference type="PRINTS" id="PR00368">
    <property type="entry name" value="FADPNR"/>
</dbReference>
<dbReference type="InterPro" id="IPR023753">
    <property type="entry name" value="FAD/NAD-binding_dom"/>
</dbReference>
<dbReference type="PRINTS" id="PR00411">
    <property type="entry name" value="PNDRDTASEI"/>
</dbReference>
<evidence type="ECO:0000256" key="3">
    <source>
        <dbReference type="ARBA" id="ARBA00022827"/>
    </source>
</evidence>
<evidence type="ECO:0000256" key="4">
    <source>
        <dbReference type="ARBA" id="ARBA00023002"/>
    </source>
</evidence>
<keyword evidence="7" id="KW-1185">Reference proteome</keyword>
<evidence type="ECO:0000313" key="7">
    <source>
        <dbReference type="Proteomes" id="UP001228905"/>
    </source>
</evidence>
<feature type="domain" description="FAD/NAD(P)-binding" evidence="5">
    <location>
        <begin position="5"/>
        <end position="284"/>
    </location>
</feature>
<dbReference type="PANTHER" id="PTHR42913">
    <property type="entry name" value="APOPTOSIS-INDUCING FACTOR 1"/>
    <property type="match status" value="1"/>
</dbReference>
<evidence type="ECO:0000256" key="2">
    <source>
        <dbReference type="ARBA" id="ARBA00022630"/>
    </source>
</evidence>
<dbReference type="EMBL" id="JAUSVS010000003">
    <property type="protein sequence ID" value="MDQ0464320.1"/>
    <property type="molecule type" value="Genomic_DNA"/>
</dbReference>
<keyword evidence="4" id="KW-0560">Oxidoreductase</keyword>
<keyword evidence="2" id="KW-0285">Flavoprotein</keyword>
<protein>
    <submittedName>
        <fullName evidence="6">NADH dehydrogenase FAD-containing subunit</fullName>
    </submittedName>
</protein>
<dbReference type="SUPFAM" id="SSF51905">
    <property type="entry name" value="FAD/NAD(P)-binding domain"/>
    <property type="match status" value="2"/>
</dbReference>
<evidence type="ECO:0000256" key="1">
    <source>
        <dbReference type="ARBA" id="ARBA00001974"/>
    </source>
</evidence>
<keyword evidence="3" id="KW-0274">FAD</keyword>
<comment type="cofactor">
    <cofactor evidence="1">
        <name>FAD</name>
        <dbReference type="ChEBI" id="CHEBI:57692"/>
    </cofactor>
</comment>